<evidence type="ECO:0000256" key="1">
    <source>
        <dbReference type="ARBA" id="ARBA00022670"/>
    </source>
</evidence>
<dbReference type="PANTHER" id="PTHR42648:SF28">
    <property type="entry name" value="TRANSPOSON-ENCODED PROTEIN WITH RIBONUCLEASE H-LIKE AND RETROVIRUS ZINC FINGER-LIKE DOMAINS"/>
    <property type="match status" value="1"/>
</dbReference>
<keyword evidence="1" id="KW-0378">Hydrolase</keyword>
<dbReference type="InterPro" id="IPR054722">
    <property type="entry name" value="PolX-like_BBD"/>
</dbReference>
<evidence type="ECO:0000259" key="2">
    <source>
        <dbReference type="PROSITE" id="PS50994"/>
    </source>
</evidence>
<sequence>MDDEDWEELQQRAAGTVHLCLADEIMYHVMNLKSLGEHMNVFNQIITDLARLDVNIEDEDGAMILLCSLPFSYEHLGKVLMEIVYMSRVIRIVDGSQRRRVLENEIPDLSQGNDDSGCSDGDMLSVSTNQYVDAWILDSECSYHIKPNREWFSSYRPDEDRETIRIVKIALTVMKGKITAGNIYKPLGSTVVGGVHSIDSCDDNTKLWHMRLDSQFQNSFKEHGIQRHFSVRKTPQQNGVAERMNRFLTERARCLRLNAVLPKSFWAKAVSMACYLINRSPWASLSGKVAEEQLRADNSATNELQAYNLARDRQRRTNVKPPSKLGYEDMVSFALLVSDDEPTTFYGAITSKEKKEWTGAMVEEMESLHQNQT</sequence>
<dbReference type="Gene3D" id="3.30.420.10">
    <property type="entry name" value="Ribonuclease H-like superfamily/Ribonuclease H"/>
    <property type="match status" value="1"/>
</dbReference>
<accession>A0AAW2S954</accession>
<keyword evidence="1" id="KW-0645">Protease</keyword>
<dbReference type="Pfam" id="PF22936">
    <property type="entry name" value="Pol_BBD"/>
    <property type="match status" value="1"/>
</dbReference>
<reference evidence="3" key="1">
    <citation type="submission" date="2020-06" db="EMBL/GenBank/DDBJ databases">
        <authorList>
            <person name="Li T."/>
            <person name="Hu X."/>
            <person name="Zhang T."/>
            <person name="Song X."/>
            <person name="Zhang H."/>
            <person name="Dai N."/>
            <person name="Sheng W."/>
            <person name="Hou X."/>
            <person name="Wei L."/>
        </authorList>
    </citation>
    <scope>NUCLEOTIDE SEQUENCE</scope>
    <source>
        <strain evidence="3">KEN8</strain>
        <tissue evidence="3">Leaf</tissue>
    </source>
</reference>
<protein>
    <submittedName>
        <fullName evidence="3">Retrovirus-related Pol polyprotein from transposon TNT 1-94</fullName>
    </submittedName>
</protein>
<dbReference type="InterPro" id="IPR036397">
    <property type="entry name" value="RNaseH_sf"/>
</dbReference>
<proteinExistence type="predicted"/>
<dbReference type="GO" id="GO:0008233">
    <property type="term" value="F:peptidase activity"/>
    <property type="evidence" value="ECO:0007669"/>
    <property type="project" value="UniProtKB-KW"/>
</dbReference>
<dbReference type="EMBL" id="JACGWM010000002">
    <property type="protein sequence ID" value="KAL0389042.1"/>
    <property type="molecule type" value="Genomic_DNA"/>
</dbReference>
<dbReference type="GO" id="GO:0006508">
    <property type="term" value="P:proteolysis"/>
    <property type="evidence" value="ECO:0007669"/>
    <property type="project" value="UniProtKB-KW"/>
</dbReference>
<dbReference type="SUPFAM" id="SSF53098">
    <property type="entry name" value="Ribonuclease H-like"/>
    <property type="match status" value="1"/>
</dbReference>
<reference evidence="3" key="2">
    <citation type="journal article" date="2024" name="Plant">
        <title>Genomic evolution and insights into agronomic trait innovations of Sesamum species.</title>
        <authorList>
            <person name="Miao H."/>
            <person name="Wang L."/>
            <person name="Qu L."/>
            <person name="Liu H."/>
            <person name="Sun Y."/>
            <person name="Le M."/>
            <person name="Wang Q."/>
            <person name="Wei S."/>
            <person name="Zheng Y."/>
            <person name="Lin W."/>
            <person name="Duan Y."/>
            <person name="Cao H."/>
            <person name="Xiong S."/>
            <person name="Wang X."/>
            <person name="Wei L."/>
            <person name="Li C."/>
            <person name="Ma Q."/>
            <person name="Ju M."/>
            <person name="Zhao R."/>
            <person name="Li G."/>
            <person name="Mu C."/>
            <person name="Tian Q."/>
            <person name="Mei H."/>
            <person name="Zhang T."/>
            <person name="Gao T."/>
            <person name="Zhang H."/>
        </authorList>
    </citation>
    <scope>NUCLEOTIDE SEQUENCE</scope>
    <source>
        <strain evidence="3">KEN8</strain>
    </source>
</reference>
<dbReference type="PANTHER" id="PTHR42648">
    <property type="entry name" value="TRANSPOSASE, PUTATIVE-RELATED"/>
    <property type="match status" value="1"/>
</dbReference>
<dbReference type="AlphaFoldDB" id="A0AAW2S954"/>
<dbReference type="GO" id="GO:0015074">
    <property type="term" value="P:DNA integration"/>
    <property type="evidence" value="ECO:0007669"/>
    <property type="project" value="InterPro"/>
</dbReference>
<dbReference type="InterPro" id="IPR001584">
    <property type="entry name" value="Integrase_cat-core"/>
</dbReference>
<gene>
    <name evidence="3" type="ORF">Scaly_0261300</name>
</gene>
<evidence type="ECO:0000313" key="3">
    <source>
        <dbReference type="EMBL" id="KAL0389042.1"/>
    </source>
</evidence>
<dbReference type="PROSITE" id="PS50994">
    <property type="entry name" value="INTEGRASE"/>
    <property type="match status" value="1"/>
</dbReference>
<dbReference type="Pfam" id="PF14223">
    <property type="entry name" value="Retrotran_gag_2"/>
    <property type="match status" value="1"/>
</dbReference>
<comment type="caution">
    <text evidence="3">The sequence shown here is derived from an EMBL/GenBank/DDBJ whole genome shotgun (WGS) entry which is preliminary data.</text>
</comment>
<organism evidence="3">
    <name type="scientific">Sesamum calycinum</name>
    <dbReference type="NCBI Taxonomy" id="2727403"/>
    <lineage>
        <taxon>Eukaryota</taxon>
        <taxon>Viridiplantae</taxon>
        <taxon>Streptophyta</taxon>
        <taxon>Embryophyta</taxon>
        <taxon>Tracheophyta</taxon>
        <taxon>Spermatophyta</taxon>
        <taxon>Magnoliopsida</taxon>
        <taxon>eudicotyledons</taxon>
        <taxon>Gunneridae</taxon>
        <taxon>Pentapetalae</taxon>
        <taxon>asterids</taxon>
        <taxon>lamiids</taxon>
        <taxon>Lamiales</taxon>
        <taxon>Pedaliaceae</taxon>
        <taxon>Sesamum</taxon>
    </lineage>
</organism>
<dbReference type="InterPro" id="IPR012337">
    <property type="entry name" value="RNaseH-like_sf"/>
</dbReference>
<feature type="domain" description="Integrase catalytic" evidence="2">
    <location>
        <begin position="126"/>
        <end position="298"/>
    </location>
</feature>
<name>A0AAW2S954_9LAMI</name>
<dbReference type="GO" id="GO:0003676">
    <property type="term" value="F:nucleic acid binding"/>
    <property type="evidence" value="ECO:0007669"/>
    <property type="project" value="InterPro"/>
</dbReference>
<dbReference type="InterPro" id="IPR039537">
    <property type="entry name" value="Retrotran_Ty1/copia-like"/>
</dbReference>